<feature type="transmembrane region" description="Helical" evidence="7">
    <location>
        <begin position="41"/>
        <end position="69"/>
    </location>
</feature>
<dbReference type="PANTHER" id="PTHR30086:SF20">
    <property type="entry name" value="ARGININE EXPORTER PROTEIN ARGO-RELATED"/>
    <property type="match status" value="1"/>
</dbReference>
<feature type="transmembrane region" description="Helical" evidence="7">
    <location>
        <begin position="190"/>
        <end position="218"/>
    </location>
</feature>
<evidence type="ECO:0000256" key="2">
    <source>
        <dbReference type="ARBA" id="ARBA00022475"/>
    </source>
</evidence>
<evidence type="ECO:0000256" key="4">
    <source>
        <dbReference type="ARBA" id="ARBA00022989"/>
    </source>
</evidence>
<reference evidence="8 9" key="1">
    <citation type="submission" date="2021-01" db="EMBL/GenBank/DDBJ databases">
        <title>Actinoplanes sp. nov. LDG1-06 isolated from lichen.</title>
        <authorList>
            <person name="Saeng-In P."/>
            <person name="Phongsopitanun W."/>
            <person name="Kanchanasin P."/>
            <person name="Yuki M."/>
            <person name="Kudo T."/>
            <person name="Ohkuma M."/>
            <person name="Tanasupawat S."/>
        </authorList>
    </citation>
    <scope>NUCLEOTIDE SEQUENCE [LARGE SCALE GENOMIC DNA]</scope>
    <source>
        <strain evidence="8 9">LDG1-06</strain>
    </source>
</reference>
<accession>A0ABS2A8D9</accession>
<dbReference type="Proteomes" id="UP000632138">
    <property type="component" value="Unassembled WGS sequence"/>
</dbReference>
<comment type="caution">
    <text evidence="8">The sequence shown here is derived from an EMBL/GenBank/DDBJ whole genome shotgun (WGS) entry which is preliminary data.</text>
</comment>
<name>A0ABS2A8D9_9ACTN</name>
<dbReference type="PIRSF" id="PIRSF006324">
    <property type="entry name" value="LeuE"/>
    <property type="match status" value="1"/>
</dbReference>
<dbReference type="InterPro" id="IPR001123">
    <property type="entry name" value="LeuE-type"/>
</dbReference>
<comment type="subcellular location">
    <subcellularLocation>
        <location evidence="1">Cell membrane</location>
        <topology evidence="1">Multi-pass membrane protein</topology>
    </subcellularLocation>
</comment>
<dbReference type="PANTHER" id="PTHR30086">
    <property type="entry name" value="ARGININE EXPORTER PROTEIN ARGO"/>
    <property type="match status" value="1"/>
</dbReference>
<evidence type="ECO:0000256" key="7">
    <source>
        <dbReference type="SAM" id="Phobius"/>
    </source>
</evidence>
<keyword evidence="9" id="KW-1185">Reference proteome</keyword>
<protein>
    <submittedName>
        <fullName evidence="8">LysE family translocator</fullName>
    </submittedName>
</protein>
<keyword evidence="3 7" id="KW-0812">Transmembrane</keyword>
<dbReference type="Pfam" id="PF01810">
    <property type="entry name" value="LysE"/>
    <property type="match status" value="1"/>
</dbReference>
<dbReference type="EMBL" id="JAENHP010000003">
    <property type="protein sequence ID" value="MBM2616090.1"/>
    <property type="molecule type" value="Genomic_DNA"/>
</dbReference>
<dbReference type="RefSeq" id="WP_203376004.1">
    <property type="nucleotide sequence ID" value="NZ_JAENHP010000003.1"/>
</dbReference>
<evidence type="ECO:0000256" key="6">
    <source>
        <dbReference type="SAM" id="MobiDB-lite"/>
    </source>
</evidence>
<evidence type="ECO:0000256" key="3">
    <source>
        <dbReference type="ARBA" id="ARBA00022692"/>
    </source>
</evidence>
<keyword evidence="2" id="KW-1003">Cell membrane</keyword>
<evidence type="ECO:0000313" key="9">
    <source>
        <dbReference type="Proteomes" id="UP000632138"/>
    </source>
</evidence>
<feature type="transmembrane region" description="Helical" evidence="7">
    <location>
        <begin position="167"/>
        <end position="184"/>
    </location>
</feature>
<sequence>MTSFAALWSFVLVVGLLTLTPGLDTALILRTATVHSTRSAWGVVLGIQTGTLAWGVLASAGITALLTASHIAYEAVRWAGAGYLVWMGARMLWSTRRRAAAPTAPAERPETHPRAATPTAPAERPETHPRAAADNASFDAADNAGLDAADSAGFGAGWRRGLFTNLLNPKMGAFYVALLPQFIPTGANPLLAGVLLAGVHVALGLAWSTVLVAAARRLRTVLRRPRARRVLDRITGLVIVGFGVRLATEAH</sequence>
<feature type="transmembrane region" description="Helical" evidence="7">
    <location>
        <begin position="6"/>
        <end position="29"/>
    </location>
</feature>
<evidence type="ECO:0000313" key="8">
    <source>
        <dbReference type="EMBL" id="MBM2616090.1"/>
    </source>
</evidence>
<keyword evidence="5 7" id="KW-0472">Membrane</keyword>
<keyword evidence="4 7" id="KW-1133">Transmembrane helix</keyword>
<organism evidence="8 9">
    <name type="scientific">Paractinoplanes ovalisporus</name>
    <dbReference type="NCBI Taxonomy" id="2810368"/>
    <lineage>
        <taxon>Bacteria</taxon>
        <taxon>Bacillati</taxon>
        <taxon>Actinomycetota</taxon>
        <taxon>Actinomycetes</taxon>
        <taxon>Micromonosporales</taxon>
        <taxon>Micromonosporaceae</taxon>
        <taxon>Paractinoplanes</taxon>
    </lineage>
</organism>
<feature type="region of interest" description="Disordered" evidence="6">
    <location>
        <begin position="100"/>
        <end position="130"/>
    </location>
</feature>
<evidence type="ECO:0000256" key="5">
    <source>
        <dbReference type="ARBA" id="ARBA00023136"/>
    </source>
</evidence>
<proteinExistence type="predicted"/>
<evidence type="ECO:0000256" key="1">
    <source>
        <dbReference type="ARBA" id="ARBA00004651"/>
    </source>
</evidence>
<gene>
    <name evidence="8" type="ORF">JIG36_11035</name>
</gene>